<dbReference type="PANTHER" id="PTHR43031">
    <property type="entry name" value="FAD-DEPENDENT OXIDOREDUCTASE"/>
    <property type="match status" value="1"/>
</dbReference>
<dbReference type="InterPro" id="IPR050229">
    <property type="entry name" value="GlpE_sulfurtransferase"/>
</dbReference>
<evidence type="ECO:0000313" key="3">
    <source>
        <dbReference type="Proteomes" id="UP001499951"/>
    </source>
</evidence>
<dbReference type="Gene3D" id="3.40.250.10">
    <property type="entry name" value="Rhodanese-like domain"/>
    <property type="match status" value="1"/>
</dbReference>
<dbReference type="Pfam" id="PF00581">
    <property type="entry name" value="Rhodanese"/>
    <property type="match status" value="1"/>
</dbReference>
<sequence>MSFNFGAALAVFLAGATPGTDGSATPQAVEQMAPVIAPVALKALLASSAKIVLVDVREPDEYAAGHIDGARLMPLGTVETAYRDLPKDVKLVVYCRSGKRSAKAVSFLAAHGYTNAVSLDGGFLAWTAAK</sequence>
<keyword evidence="3" id="KW-1185">Reference proteome</keyword>
<name>A0ABP3PHG6_9PROT</name>
<dbReference type="InterPro" id="IPR001763">
    <property type="entry name" value="Rhodanese-like_dom"/>
</dbReference>
<feature type="domain" description="Rhodanese" evidence="1">
    <location>
        <begin position="47"/>
        <end position="130"/>
    </location>
</feature>
<comment type="caution">
    <text evidence="2">The sequence shown here is derived from an EMBL/GenBank/DDBJ whole genome shotgun (WGS) entry which is preliminary data.</text>
</comment>
<dbReference type="Proteomes" id="UP001499951">
    <property type="component" value="Unassembled WGS sequence"/>
</dbReference>
<organism evidence="2 3">
    <name type="scientific">Rhizomicrobium electricum</name>
    <dbReference type="NCBI Taxonomy" id="480070"/>
    <lineage>
        <taxon>Bacteria</taxon>
        <taxon>Pseudomonadati</taxon>
        <taxon>Pseudomonadota</taxon>
        <taxon>Alphaproteobacteria</taxon>
        <taxon>Micropepsales</taxon>
        <taxon>Micropepsaceae</taxon>
        <taxon>Rhizomicrobium</taxon>
    </lineage>
</organism>
<proteinExistence type="predicted"/>
<dbReference type="PROSITE" id="PS50206">
    <property type="entry name" value="RHODANESE_3"/>
    <property type="match status" value="1"/>
</dbReference>
<evidence type="ECO:0000313" key="2">
    <source>
        <dbReference type="EMBL" id="GAA0567215.1"/>
    </source>
</evidence>
<dbReference type="PANTHER" id="PTHR43031:SF1">
    <property type="entry name" value="PYRIDINE NUCLEOTIDE-DISULPHIDE OXIDOREDUCTASE"/>
    <property type="match status" value="1"/>
</dbReference>
<gene>
    <name evidence="2" type="ORF">GCM10008942_14670</name>
</gene>
<accession>A0ABP3PHG6</accession>
<dbReference type="CDD" id="cd00158">
    <property type="entry name" value="RHOD"/>
    <property type="match status" value="1"/>
</dbReference>
<dbReference type="SMART" id="SM00450">
    <property type="entry name" value="RHOD"/>
    <property type="match status" value="1"/>
</dbReference>
<dbReference type="EMBL" id="BAAADD010000003">
    <property type="protein sequence ID" value="GAA0567215.1"/>
    <property type="molecule type" value="Genomic_DNA"/>
</dbReference>
<dbReference type="InterPro" id="IPR036873">
    <property type="entry name" value="Rhodanese-like_dom_sf"/>
</dbReference>
<protein>
    <recommendedName>
        <fullName evidence="1">Rhodanese domain-containing protein</fullName>
    </recommendedName>
</protein>
<evidence type="ECO:0000259" key="1">
    <source>
        <dbReference type="PROSITE" id="PS50206"/>
    </source>
</evidence>
<dbReference type="RefSeq" id="WP_208393773.1">
    <property type="nucleotide sequence ID" value="NZ_BAAADD010000003.1"/>
</dbReference>
<reference evidence="3" key="1">
    <citation type="journal article" date="2019" name="Int. J. Syst. Evol. Microbiol.">
        <title>The Global Catalogue of Microorganisms (GCM) 10K type strain sequencing project: providing services to taxonomists for standard genome sequencing and annotation.</title>
        <authorList>
            <consortium name="The Broad Institute Genomics Platform"/>
            <consortium name="The Broad Institute Genome Sequencing Center for Infectious Disease"/>
            <person name="Wu L."/>
            <person name="Ma J."/>
        </authorList>
    </citation>
    <scope>NUCLEOTIDE SEQUENCE [LARGE SCALE GENOMIC DNA]</scope>
    <source>
        <strain evidence="3">JCM 15089</strain>
    </source>
</reference>
<dbReference type="SUPFAM" id="SSF52821">
    <property type="entry name" value="Rhodanese/Cell cycle control phosphatase"/>
    <property type="match status" value="1"/>
</dbReference>